<protein>
    <submittedName>
        <fullName evidence="1">DUF3221 domain-containing protein</fullName>
    </submittedName>
</protein>
<dbReference type="AlphaFoldDB" id="A0A974NMN6"/>
<dbReference type="RefSeq" id="WP_051387551.1">
    <property type="nucleotide sequence ID" value="NZ_CP068053.1"/>
</dbReference>
<dbReference type="InterPro" id="IPR021598">
    <property type="entry name" value="DUF3221"/>
</dbReference>
<organism evidence="1 2">
    <name type="scientific">Peribacillus psychrosaccharolyticus</name>
    <name type="common">Bacillus psychrosaccharolyticus</name>
    <dbReference type="NCBI Taxonomy" id="1407"/>
    <lineage>
        <taxon>Bacteria</taxon>
        <taxon>Bacillati</taxon>
        <taxon>Bacillota</taxon>
        <taxon>Bacilli</taxon>
        <taxon>Bacillales</taxon>
        <taxon>Bacillaceae</taxon>
        <taxon>Peribacillus</taxon>
    </lineage>
</organism>
<evidence type="ECO:0000313" key="2">
    <source>
        <dbReference type="Proteomes" id="UP000595254"/>
    </source>
</evidence>
<evidence type="ECO:0000313" key="1">
    <source>
        <dbReference type="EMBL" id="QQT00487.1"/>
    </source>
</evidence>
<proteinExistence type="predicted"/>
<keyword evidence="2" id="KW-1185">Reference proteome</keyword>
<dbReference type="PROSITE" id="PS51257">
    <property type="entry name" value="PROKAR_LIPOPROTEIN"/>
    <property type="match status" value="1"/>
</dbReference>
<accession>A0A974NMN6</accession>
<dbReference type="Pfam" id="PF11518">
    <property type="entry name" value="DUF3221"/>
    <property type="match status" value="1"/>
</dbReference>
<reference evidence="1 2" key="1">
    <citation type="submission" date="2021-01" db="EMBL/GenBank/DDBJ databases">
        <title>FDA dAtabase for Regulatory Grade micrObial Sequences (FDA-ARGOS): Supporting development and validation of Infectious Disease Dx tests.</title>
        <authorList>
            <person name="Nelson B."/>
            <person name="Plummer A."/>
            <person name="Tallon L."/>
            <person name="Sadzewicz L."/>
            <person name="Zhao X."/>
            <person name="Boylan J."/>
            <person name="Ott S."/>
            <person name="Bowen H."/>
            <person name="Vavikolanu K."/>
            <person name="Mehta A."/>
            <person name="Aluvathingal J."/>
            <person name="Nadendla S."/>
            <person name="Myers T."/>
            <person name="Yan Y."/>
            <person name="Sichtig H."/>
        </authorList>
    </citation>
    <scope>NUCLEOTIDE SEQUENCE [LARGE SCALE GENOMIC DNA]</scope>
    <source>
        <strain evidence="1 2">FDAARGOS_1161</strain>
    </source>
</reference>
<sequence>MKRQLIWLVLICFLTVSCSQKEVFKGEYDRKGIITDIDTKENRVLIDDKKHGLIWIKLNEIDHYENFNLGQEVVVWVDGIISQTVPAQAKALHIESATPLPELVFENDGVPSTFSGFVTINQTRYKMQRGGFEWRKGNQVQQTDAASPLQIAEKFKAIDAVQNSRMSIEVEQEPTLYVYRWDAETESREREGYPIVVPAEKGRYIYEAITLWANGEVSFTFVIEVN</sequence>
<dbReference type="EMBL" id="CP068053">
    <property type="protein sequence ID" value="QQT00487.1"/>
    <property type="molecule type" value="Genomic_DNA"/>
</dbReference>
<gene>
    <name evidence="1" type="ORF">I6J18_00585</name>
</gene>
<dbReference type="KEGG" id="ppsr:I6J18_00585"/>
<name>A0A974NMN6_PERPY</name>
<dbReference type="Proteomes" id="UP000595254">
    <property type="component" value="Chromosome"/>
</dbReference>